<evidence type="ECO:0000313" key="1">
    <source>
        <dbReference type="EMBL" id="SCY01593.1"/>
    </source>
</evidence>
<sequence>MNLFYVQSIVGGVSKVKSFLEDNYIGIPWSALGDLEQASSEELCELLEQRYGIIADNSGDVLETIQLFADRMSDGDYVVIKDEDWMYVGDLGDYYYDDSIGTSEDLICHRRGVTWLGRVPLEDINEHMQTLLQEPNVVAQFKLPVKQARLDQALRGNSDAAASIGTALNQETQRVAPESIKTLTHDHTLPRVEQSTIDTALQVLQEALLSKDEGLRVQAAIAILQYAKP</sequence>
<accession>A0A1G5CGQ4</accession>
<proteinExistence type="predicted"/>
<protein>
    <submittedName>
        <fullName evidence="1">Uncharacterized protein</fullName>
    </submittedName>
</protein>
<evidence type="ECO:0000313" key="2">
    <source>
        <dbReference type="Proteomes" id="UP000198538"/>
    </source>
</evidence>
<organism evidence="1 2">
    <name type="scientific">Paenibacillus polysaccharolyticus</name>
    <dbReference type="NCBI Taxonomy" id="582692"/>
    <lineage>
        <taxon>Bacteria</taxon>
        <taxon>Bacillati</taxon>
        <taxon>Bacillota</taxon>
        <taxon>Bacilli</taxon>
        <taxon>Bacillales</taxon>
        <taxon>Paenibacillaceae</taxon>
        <taxon>Paenibacillus</taxon>
    </lineage>
</organism>
<gene>
    <name evidence="1" type="ORF">SAMN05720606_10281</name>
</gene>
<dbReference type="RefSeq" id="WP_090915831.1">
    <property type="nucleotide sequence ID" value="NZ_FMVM01000002.1"/>
</dbReference>
<dbReference type="Proteomes" id="UP000198538">
    <property type="component" value="Unassembled WGS sequence"/>
</dbReference>
<reference evidence="2" key="1">
    <citation type="submission" date="2016-10" db="EMBL/GenBank/DDBJ databases">
        <authorList>
            <person name="Varghese N."/>
            <person name="Submissions S."/>
        </authorList>
    </citation>
    <scope>NUCLEOTIDE SEQUENCE [LARGE SCALE GENOMIC DNA]</scope>
    <source>
        <strain evidence="2">BL9</strain>
    </source>
</reference>
<dbReference type="STRING" id="582692.SAMN05720606_10281"/>
<dbReference type="AlphaFoldDB" id="A0A1G5CGQ4"/>
<dbReference type="EMBL" id="FMVM01000002">
    <property type="protein sequence ID" value="SCY01593.1"/>
    <property type="molecule type" value="Genomic_DNA"/>
</dbReference>
<name>A0A1G5CGQ4_9BACL</name>
<keyword evidence="2" id="KW-1185">Reference proteome</keyword>